<gene>
    <name evidence="2" type="ORF">RRG08_016811</name>
</gene>
<protein>
    <submittedName>
        <fullName evidence="2">Uncharacterized protein</fullName>
    </submittedName>
</protein>
<evidence type="ECO:0000313" key="3">
    <source>
        <dbReference type="Proteomes" id="UP001283361"/>
    </source>
</evidence>
<feature type="compositionally biased region" description="Polar residues" evidence="1">
    <location>
        <begin position="54"/>
        <end position="63"/>
    </location>
</feature>
<evidence type="ECO:0000313" key="2">
    <source>
        <dbReference type="EMBL" id="KAK3778347.1"/>
    </source>
</evidence>
<feature type="compositionally biased region" description="Basic and acidic residues" evidence="1">
    <location>
        <begin position="68"/>
        <end position="86"/>
    </location>
</feature>
<proteinExistence type="predicted"/>
<reference evidence="2" key="1">
    <citation type="journal article" date="2023" name="G3 (Bethesda)">
        <title>A reference genome for the long-term kleptoplast-retaining sea slug Elysia crispata morphotype clarki.</title>
        <authorList>
            <person name="Eastman K.E."/>
            <person name="Pendleton A.L."/>
            <person name="Shaikh M.A."/>
            <person name="Suttiyut T."/>
            <person name="Ogas R."/>
            <person name="Tomko P."/>
            <person name="Gavelis G."/>
            <person name="Widhalm J.R."/>
            <person name="Wisecaver J.H."/>
        </authorList>
    </citation>
    <scope>NUCLEOTIDE SEQUENCE</scope>
    <source>
        <strain evidence="2">ECLA1</strain>
    </source>
</reference>
<keyword evidence="3" id="KW-1185">Reference proteome</keyword>
<dbReference type="AlphaFoldDB" id="A0AAE1A175"/>
<accession>A0AAE1A175</accession>
<evidence type="ECO:0000256" key="1">
    <source>
        <dbReference type="SAM" id="MobiDB-lite"/>
    </source>
</evidence>
<comment type="caution">
    <text evidence="2">The sequence shown here is derived from an EMBL/GenBank/DDBJ whole genome shotgun (WGS) entry which is preliminary data.</text>
</comment>
<name>A0AAE1A175_9GAST</name>
<dbReference type="Proteomes" id="UP001283361">
    <property type="component" value="Unassembled WGS sequence"/>
</dbReference>
<dbReference type="EMBL" id="JAWDGP010002977">
    <property type="protein sequence ID" value="KAK3778347.1"/>
    <property type="molecule type" value="Genomic_DNA"/>
</dbReference>
<feature type="compositionally biased region" description="Polar residues" evidence="1">
    <location>
        <begin position="1"/>
        <end position="10"/>
    </location>
</feature>
<sequence>MIQGLIQQSPLLPGAEFPPGNEFPPRSGDFSPVEPSSGGHLQADAVAGREGEHNFSSSSNISCGNPAKSREKFVDDETHETKEQSRRLPGFSRCVPCTARQIVQYVERQAEDYTRGSRVGPHPPVFQQMCPTAMISAHASYLVGKFCPRTG</sequence>
<organism evidence="2 3">
    <name type="scientific">Elysia crispata</name>
    <name type="common">lettuce slug</name>
    <dbReference type="NCBI Taxonomy" id="231223"/>
    <lineage>
        <taxon>Eukaryota</taxon>
        <taxon>Metazoa</taxon>
        <taxon>Spiralia</taxon>
        <taxon>Lophotrochozoa</taxon>
        <taxon>Mollusca</taxon>
        <taxon>Gastropoda</taxon>
        <taxon>Heterobranchia</taxon>
        <taxon>Euthyneura</taxon>
        <taxon>Panpulmonata</taxon>
        <taxon>Sacoglossa</taxon>
        <taxon>Placobranchoidea</taxon>
        <taxon>Plakobranchidae</taxon>
        <taxon>Elysia</taxon>
    </lineage>
</organism>
<feature type="region of interest" description="Disordered" evidence="1">
    <location>
        <begin position="1"/>
        <end position="88"/>
    </location>
</feature>